<keyword evidence="1" id="KW-0732">Signal</keyword>
<dbReference type="RefSeq" id="WP_009421240.1">
    <property type="nucleotide sequence ID" value="NC_013162.1"/>
</dbReference>
<dbReference type="AlphaFoldDB" id="C7M7I8"/>
<evidence type="ECO:0000256" key="1">
    <source>
        <dbReference type="SAM" id="SignalP"/>
    </source>
</evidence>
<dbReference type="eggNOG" id="ENOG5032IKB">
    <property type="taxonomic scope" value="Bacteria"/>
</dbReference>
<sequence>MKKLINVTFALLLLCSAVTLVSCGKDDDKGGKTELPGGAEAPEGTRELTQNGITAKIDKEEWRFNNTVLYVTVKLTKPDFNSKPKGKVYVQARTTDGEVLLAWRNGVQGQGGEFGNYWNGKECEIQFSIALLNGKQMKANSLTILKIEVN</sequence>
<gene>
    <name evidence="2" type="ordered locus">Coch_0587</name>
</gene>
<dbReference type="HOGENOM" id="CLU_1774015_0_0_10"/>
<dbReference type="Proteomes" id="UP000006650">
    <property type="component" value="Chromosome"/>
</dbReference>
<dbReference type="PROSITE" id="PS51257">
    <property type="entry name" value="PROKAR_LIPOPROTEIN"/>
    <property type="match status" value="1"/>
</dbReference>
<evidence type="ECO:0000313" key="3">
    <source>
        <dbReference type="Proteomes" id="UP000006650"/>
    </source>
</evidence>
<feature type="signal peptide" evidence="1">
    <location>
        <begin position="1"/>
        <end position="21"/>
    </location>
</feature>
<keyword evidence="3" id="KW-1185">Reference proteome</keyword>
<dbReference type="STRING" id="521097.Coch_0587"/>
<dbReference type="GeneID" id="29675214"/>
<evidence type="ECO:0000313" key="2">
    <source>
        <dbReference type="EMBL" id="ACU92145.1"/>
    </source>
</evidence>
<reference evidence="2 3" key="1">
    <citation type="journal article" date="2009" name="Stand. Genomic Sci.">
        <title>Complete genome sequence of Capnocytophaga ochracea type strain (VPI 2845).</title>
        <authorList>
            <person name="Mavrommatis K."/>
            <person name="Gronow S."/>
            <person name="Saunders E."/>
            <person name="Land M."/>
            <person name="Lapidus A."/>
            <person name="Copeland A."/>
            <person name="Glavina Del Rio T."/>
            <person name="Nolan M."/>
            <person name="Lucas S."/>
            <person name="Chen F."/>
            <person name="Tice H."/>
            <person name="Cheng J.F."/>
            <person name="Bruce D."/>
            <person name="Goodwin L."/>
            <person name="Pitluck S."/>
            <person name="Pati A."/>
            <person name="Ivanova N."/>
            <person name="Chen A."/>
            <person name="Palaniappan K."/>
            <person name="Chain P."/>
            <person name="Hauser L."/>
            <person name="Chang Y.J."/>
            <person name="Jeffries C.D."/>
            <person name="Brettin T."/>
            <person name="Detter J.C."/>
            <person name="Han C."/>
            <person name="Bristow J."/>
            <person name="Goker M."/>
            <person name="Rohde M."/>
            <person name="Eisen J.A."/>
            <person name="Markowitz V."/>
            <person name="Kyrpides N.C."/>
            <person name="Klenk H.P."/>
            <person name="Hugenholtz P."/>
        </authorList>
    </citation>
    <scope>NUCLEOTIDE SEQUENCE [LARGE SCALE GENOMIC DNA]</scope>
    <source>
        <strain evidence="3">ATCC 27872 / DSM 7271 / JCM 12966 / VPI 2845</strain>
    </source>
</reference>
<dbReference type="EMBL" id="CP001632">
    <property type="protein sequence ID" value="ACU92145.1"/>
    <property type="molecule type" value="Genomic_DNA"/>
</dbReference>
<name>C7M7I8_CAPOD</name>
<evidence type="ECO:0008006" key="4">
    <source>
        <dbReference type="Google" id="ProtNLM"/>
    </source>
</evidence>
<feature type="chain" id="PRO_5002978214" description="Lipoprotein" evidence="1">
    <location>
        <begin position="22"/>
        <end position="150"/>
    </location>
</feature>
<protein>
    <recommendedName>
        <fullName evidence="4">Lipoprotein</fullName>
    </recommendedName>
</protein>
<proteinExistence type="predicted"/>
<accession>C7M7I8</accession>
<organism evidence="2 3">
    <name type="scientific">Capnocytophaga ochracea (strain ATCC 27872 / DSM 7271 / CCUG 9716 / JCM 12966 / NCTC 12371 / SS31 / VPI 2845)</name>
    <name type="common">Bacteroides ochraceus</name>
    <dbReference type="NCBI Taxonomy" id="521097"/>
    <lineage>
        <taxon>Bacteria</taxon>
        <taxon>Pseudomonadati</taxon>
        <taxon>Bacteroidota</taxon>
        <taxon>Flavobacteriia</taxon>
        <taxon>Flavobacteriales</taxon>
        <taxon>Flavobacteriaceae</taxon>
        <taxon>Capnocytophaga</taxon>
    </lineage>
</organism>
<dbReference type="KEGG" id="coc:Coch_0587"/>